<evidence type="ECO:0000256" key="1">
    <source>
        <dbReference type="ARBA" id="ARBA00001946"/>
    </source>
</evidence>
<dbReference type="InterPro" id="IPR036424">
    <property type="entry name" value="UPP_synth-like_sf"/>
</dbReference>
<protein>
    <recommendedName>
        <fullName evidence="5">ditrans,polycis-polyprenyl diphosphate synthase [(2E,6E)-farnesyldiphosphate specific]</fullName>
        <ecNumber evidence="5">2.5.1.87</ecNumber>
    </recommendedName>
</protein>
<accession>F4QDS8</accession>
<feature type="region of interest" description="Disordered" evidence="13">
    <location>
        <begin position="29"/>
        <end position="56"/>
    </location>
</feature>
<keyword evidence="9" id="KW-0460">Magnesium</keyword>
<evidence type="ECO:0000256" key="9">
    <source>
        <dbReference type="ARBA" id="ARBA00022842"/>
    </source>
</evidence>
<evidence type="ECO:0000256" key="13">
    <source>
        <dbReference type="SAM" id="MobiDB-lite"/>
    </source>
</evidence>
<dbReference type="SUPFAM" id="SSF64005">
    <property type="entry name" value="Undecaprenyl diphosphate synthase"/>
    <property type="match status" value="1"/>
</dbReference>
<dbReference type="GO" id="GO:0005789">
    <property type="term" value="C:endoplasmic reticulum membrane"/>
    <property type="evidence" value="ECO:0007669"/>
    <property type="project" value="UniProtKB-SubCell"/>
</dbReference>
<dbReference type="InterPro" id="IPR038887">
    <property type="entry name" value="Nus1/NgBR"/>
</dbReference>
<keyword evidence="11" id="KW-0472">Membrane</keyword>
<evidence type="ECO:0000256" key="5">
    <source>
        <dbReference type="ARBA" id="ARBA00012596"/>
    </source>
</evidence>
<dbReference type="PANTHER" id="PTHR21528">
    <property type="entry name" value="DEHYDRODOLICHYL DIPHOSPHATE SYNTHASE COMPLEX SUBUNIT NUS1"/>
    <property type="match status" value="1"/>
</dbReference>
<comment type="subcellular location">
    <subcellularLocation>
        <location evidence="2">Endoplasmic reticulum membrane</location>
    </subcellularLocation>
</comment>
<evidence type="ECO:0000256" key="11">
    <source>
        <dbReference type="ARBA" id="ARBA00023136"/>
    </source>
</evidence>
<comment type="pathway">
    <text evidence="3">Protein modification; protein glycosylation.</text>
</comment>
<evidence type="ECO:0000256" key="8">
    <source>
        <dbReference type="ARBA" id="ARBA00022824"/>
    </source>
</evidence>
<dbReference type="UniPathway" id="UPA00378"/>
<evidence type="ECO:0000256" key="3">
    <source>
        <dbReference type="ARBA" id="ARBA00004922"/>
    </source>
</evidence>
<evidence type="ECO:0000256" key="12">
    <source>
        <dbReference type="ARBA" id="ARBA00047353"/>
    </source>
</evidence>
<evidence type="ECO:0000256" key="4">
    <source>
        <dbReference type="ARBA" id="ARBA00005432"/>
    </source>
</evidence>
<dbReference type="PANTHER" id="PTHR21528:SF0">
    <property type="entry name" value="DEHYDRODOLICHYL DIPHOSPHATE SYNTHASE COMPLEX SUBUNIT NUS1"/>
    <property type="match status" value="1"/>
</dbReference>
<evidence type="ECO:0000256" key="2">
    <source>
        <dbReference type="ARBA" id="ARBA00004586"/>
    </source>
</evidence>
<evidence type="ECO:0000313" key="14">
    <source>
        <dbReference type="EMBL" id="EGG13875.1"/>
    </source>
</evidence>
<dbReference type="EC" id="2.5.1.87" evidence="5"/>
<evidence type="ECO:0000256" key="10">
    <source>
        <dbReference type="ARBA" id="ARBA00022989"/>
    </source>
</evidence>
<keyword evidence="10" id="KW-1133">Transmembrane helix</keyword>
<dbReference type="AlphaFoldDB" id="F4QDS8"/>
<evidence type="ECO:0000256" key="7">
    <source>
        <dbReference type="ARBA" id="ARBA00022692"/>
    </source>
</evidence>
<keyword evidence="7" id="KW-0812">Transmembrane</keyword>
<comment type="cofactor">
    <cofactor evidence="1">
        <name>Mg(2+)</name>
        <dbReference type="ChEBI" id="CHEBI:18420"/>
    </cofactor>
</comment>
<dbReference type="GO" id="GO:1904423">
    <property type="term" value="C:dehydrodolichyl diphosphate synthase complex"/>
    <property type="evidence" value="ECO:0007669"/>
    <property type="project" value="InterPro"/>
</dbReference>
<keyword evidence="15" id="KW-1185">Reference proteome</keyword>
<dbReference type="GO" id="GO:0045547">
    <property type="term" value="F:ditrans,polycis-polyprenyl diphosphate synthase [(2E,6E)-farnesyl diphosphate specific] activity"/>
    <property type="evidence" value="ECO:0007669"/>
    <property type="project" value="UniProtKB-EC"/>
</dbReference>
<name>F4QDS8_CACFS</name>
<organism evidence="14 15">
    <name type="scientific">Cavenderia fasciculata</name>
    <name type="common">Slime mold</name>
    <name type="synonym">Dictyostelium fasciculatum</name>
    <dbReference type="NCBI Taxonomy" id="261658"/>
    <lineage>
        <taxon>Eukaryota</taxon>
        <taxon>Amoebozoa</taxon>
        <taxon>Evosea</taxon>
        <taxon>Eumycetozoa</taxon>
        <taxon>Dictyostelia</taxon>
        <taxon>Acytosteliales</taxon>
        <taxon>Cavenderiaceae</taxon>
        <taxon>Cavenderia</taxon>
    </lineage>
</organism>
<dbReference type="Gene3D" id="3.40.1180.10">
    <property type="entry name" value="Decaprenyl diphosphate synthase-like"/>
    <property type="match status" value="1"/>
</dbReference>
<proteinExistence type="inferred from homology"/>
<evidence type="ECO:0000256" key="6">
    <source>
        <dbReference type="ARBA" id="ARBA00022679"/>
    </source>
</evidence>
<keyword evidence="8" id="KW-0256">Endoplasmic reticulum</keyword>
<dbReference type="EMBL" id="GL883029">
    <property type="protein sequence ID" value="EGG13875.1"/>
    <property type="molecule type" value="Genomic_DNA"/>
</dbReference>
<reference evidence="15" key="1">
    <citation type="journal article" date="2011" name="Genome Res.">
        <title>Phylogeny-wide analysis of social amoeba genomes highlights ancient origins for complex intercellular communication.</title>
        <authorList>
            <person name="Heidel A.J."/>
            <person name="Lawal H.M."/>
            <person name="Felder M."/>
            <person name="Schilde C."/>
            <person name="Helps N.R."/>
            <person name="Tunggal B."/>
            <person name="Rivero F."/>
            <person name="John U."/>
            <person name="Schleicher M."/>
            <person name="Eichinger L."/>
            <person name="Platzer M."/>
            <person name="Noegel A.A."/>
            <person name="Schaap P."/>
            <person name="Gloeckner G."/>
        </authorList>
    </citation>
    <scope>NUCLEOTIDE SEQUENCE [LARGE SCALE GENOMIC DNA]</scope>
    <source>
        <strain evidence="15">SH3</strain>
    </source>
</reference>
<dbReference type="RefSeq" id="XP_004350583.1">
    <property type="nucleotide sequence ID" value="XM_004350532.1"/>
</dbReference>
<comment type="similarity">
    <text evidence="4">Belongs to the UPP synthase family.</text>
</comment>
<comment type="catalytic activity">
    <reaction evidence="12">
        <text>n isopentenyl diphosphate + (2E,6E)-farnesyl diphosphate = a di-trans,poly-cis-polyprenyl diphosphate + n diphosphate</text>
        <dbReference type="Rhea" id="RHEA:53008"/>
        <dbReference type="Rhea" id="RHEA-COMP:19494"/>
        <dbReference type="ChEBI" id="CHEBI:33019"/>
        <dbReference type="ChEBI" id="CHEBI:128769"/>
        <dbReference type="ChEBI" id="CHEBI:136960"/>
        <dbReference type="ChEBI" id="CHEBI:175763"/>
        <dbReference type="EC" id="2.5.1.87"/>
    </reaction>
</comment>
<gene>
    <name evidence="14" type="ORF">DFA_11636</name>
</gene>
<dbReference type="GeneID" id="14866128"/>
<sequence>MHLFLLNTSTIVPASLFNLINTTSTTTTTTTTTTTVNRSNTNKNTTNNSNNNNNNTSTTIVDKELVKYAVDCTQYQPHTIPNYIDSKLESKDILKQNSVPSHMAVILSEDTIIDDNNNSNHNNNNNKTQTELFNRCSLKLCDIILWSIFSKISRLTIFDPTGLLKKNIDTLQTIIDEKMCYDTLYGGSKNNIIHIDWLNNNNNNNNNSNIDKLINLNNIGGIKHYFIKIGIVSVEDGKLNLVDITKKFARESKLNNSTKALDDNYIQSNLPRYMGGEDYEPQVAIDFSNQNIFSGFLPWHIKLTEFMQYGMIEKRCGK</sequence>
<evidence type="ECO:0000313" key="15">
    <source>
        <dbReference type="Proteomes" id="UP000007797"/>
    </source>
</evidence>
<dbReference type="OrthoDB" id="19639at2759"/>
<dbReference type="STRING" id="1054147.F4QDS8"/>
<dbReference type="Proteomes" id="UP000007797">
    <property type="component" value="Unassembled WGS sequence"/>
</dbReference>
<dbReference type="KEGG" id="dfa:DFA_11636"/>
<keyword evidence="6" id="KW-0808">Transferase</keyword>